<dbReference type="VEuPathDB" id="FungiDB:A1O9_00749"/>
<evidence type="ECO:0000313" key="2">
    <source>
        <dbReference type="Proteomes" id="UP000027920"/>
    </source>
</evidence>
<dbReference type="RefSeq" id="XP_013265366.1">
    <property type="nucleotide sequence ID" value="XM_013409912.1"/>
</dbReference>
<dbReference type="HOGENOM" id="CLU_010595_0_2_1"/>
<dbReference type="OrthoDB" id="2013972at2759"/>
<dbReference type="AlphaFoldDB" id="A0A072PSG2"/>
<dbReference type="PANTHER" id="PTHR43591">
    <property type="entry name" value="METHYLTRANSFERASE"/>
    <property type="match status" value="1"/>
</dbReference>
<comment type="caution">
    <text evidence="1">The sequence shown here is derived from an EMBL/GenBank/DDBJ whole genome shotgun (WGS) entry which is preliminary data.</text>
</comment>
<name>A0A072PSG2_9EURO</name>
<dbReference type="GO" id="GO:0008168">
    <property type="term" value="F:methyltransferase activity"/>
    <property type="evidence" value="ECO:0007669"/>
    <property type="project" value="TreeGrafter"/>
</dbReference>
<dbReference type="Pfam" id="PF13489">
    <property type="entry name" value="Methyltransf_23"/>
    <property type="match status" value="1"/>
</dbReference>
<accession>A0A072PSG2</accession>
<dbReference type="PANTHER" id="PTHR43591:SF24">
    <property type="entry name" value="2-METHOXY-6-POLYPRENYL-1,4-BENZOQUINOL METHYLASE, MITOCHONDRIAL"/>
    <property type="match status" value="1"/>
</dbReference>
<reference evidence="1 2" key="1">
    <citation type="submission" date="2013-03" db="EMBL/GenBank/DDBJ databases">
        <title>The Genome Sequence of Exophiala aquamarina CBS 119918.</title>
        <authorList>
            <consortium name="The Broad Institute Genomics Platform"/>
            <person name="Cuomo C."/>
            <person name="de Hoog S."/>
            <person name="Gorbushina A."/>
            <person name="Walker B."/>
            <person name="Young S.K."/>
            <person name="Zeng Q."/>
            <person name="Gargeya S."/>
            <person name="Fitzgerald M."/>
            <person name="Haas B."/>
            <person name="Abouelleil A."/>
            <person name="Allen A.W."/>
            <person name="Alvarado L."/>
            <person name="Arachchi H.M."/>
            <person name="Berlin A.M."/>
            <person name="Chapman S.B."/>
            <person name="Gainer-Dewar J."/>
            <person name="Goldberg J."/>
            <person name="Griggs A."/>
            <person name="Gujja S."/>
            <person name="Hansen M."/>
            <person name="Howarth C."/>
            <person name="Imamovic A."/>
            <person name="Ireland A."/>
            <person name="Larimer J."/>
            <person name="McCowan C."/>
            <person name="Murphy C."/>
            <person name="Pearson M."/>
            <person name="Poon T.W."/>
            <person name="Priest M."/>
            <person name="Roberts A."/>
            <person name="Saif S."/>
            <person name="Shea T."/>
            <person name="Sisk P."/>
            <person name="Sykes S."/>
            <person name="Wortman J."/>
            <person name="Nusbaum C."/>
            <person name="Birren B."/>
        </authorList>
    </citation>
    <scope>NUCLEOTIDE SEQUENCE [LARGE SCALE GENOMIC DNA]</scope>
    <source>
        <strain evidence="1 2">CBS 119918</strain>
    </source>
</reference>
<dbReference type="GeneID" id="25275700"/>
<organism evidence="1 2">
    <name type="scientific">Exophiala aquamarina CBS 119918</name>
    <dbReference type="NCBI Taxonomy" id="1182545"/>
    <lineage>
        <taxon>Eukaryota</taxon>
        <taxon>Fungi</taxon>
        <taxon>Dikarya</taxon>
        <taxon>Ascomycota</taxon>
        <taxon>Pezizomycotina</taxon>
        <taxon>Eurotiomycetes</taxon>
        <taxon>Chaetothyriomycetidae</taxon>
        <taxon>Chaetothyriales</taxon>
        <taxon>Herpotrichiellaceae</taxon>
        <taxon>Exophiala</taxon>
    </lineage>
</organism>
<sequence length="260" mass="29907">MPNDEGERQRMDIHYHSLRLAMRNVLFCAPIEHPTSVIDVGTGTGIWALDMADAYPGASVLGIDLSPTQPSWVAPNLEFQLFDLEETWDMPLRFDFVHCREMNGFSIKDWPKYFEQAYTSMKAGGWIECQEFDLNVISDDHTIPEDSWVIRWQNLWEQGVQQAGMTGRCYPDKMADQMREAGFININIVPFKMPIGPWPKDPVLRQSGLLTLVGLLEGIAGLSMRVYTKFLGWSVQEMDILLAKVRTEWKNKKMHTYFPV</sequence>
<dbReference type="Proteomes" id="UP000027920">
    <property type="component" value="Unassembled WGS sequence"/>
</dbReference>
<dbReference type="STRING" id="1182545.A0A072PSG2"/>
<protein>
    <recommendedName>
        <fullName evidence="3">Methyltransferase domain-containing protein</fullName>
    </recommendedName>
</protein>
<evidence type="ECO:0008006" key="3">
    <source>
        <dbReference type="Google" id="ProtNLM"/>
    </source>
</evidence>
<dbReference type="InterPro" id="IPR029063">
    <property type="entry name" value="SAM-dependent_MTases_sf"/>
</dbReference>
<proteinExistence type="predicted"/>
<dbReference type="CDD" id="cd02440">
    <property type="entry name" value="AdoMet_MTases"/>
    <property type="match status" value="1"/>
</dbReference>
<dbReference type="EMBL" id="AMGV01000001">
    <property type="protein sequence ID" value="KEF62776.1"/>
    <property type="molecule type" value="Genomic_DNA"/>
</dbReference>
<dbReference type="SUPFAM" id="SSF53335">
    <property type="entry name" value="S-adenosyl-L-methionine-dependent methyltransferases"/>
    <property type="match status" value="1"/>
</dbReference>
<keyword evidence="2" id="KW-1185">Reference proteome</keyword>
<evidence type="ECO:0000313" key="1">
    <source>
        <dbReference type="EMBL" id="KEF62776.1"/>
    </source>
</evidence>
<dbReference type="Gene3D" id="3.40.50.150">
    <property type="entry name" value="Vaccinia Virus protein VP39"/>
    <property type="match status" value="1"/>
</dbReference>
<gene>
    <name evidence="1" type="ORF">A1O9_00749</name>
</gene>